<proteinExistence type="predicted"/>
<reference evidence="3" key="1">
    <citation type="submission" date="2019-12" db="EMBL/GenBank/DDBJ databases">
        <title>Genome sequencing and annotation of Brassica cretica.</title>
        <authorList>
            <person name="Studholme D.J."/>
            <person name="Sarris P.F."/>
        </authorList>
    </citation>
    <scope>NUCLEOTIDE SEQUENCE</scope>
    <source>
        <strain evidence="3">PFS-102/07</strain>
        <tissue evidence="3">Leaf</tissue>
    </source>
</reference>
<evidence type="ECO:0000256" key="1">
    <source>
        <dbReference type="SAM" id="Coils"/>
    </source>
</evidence>
<sequence length="197" mass="21128">MSSSRNLQKSCDVKMADGAGASSSAPPATGEVAAHIAEFLSFRRELARCDAEGTVKPTRSVSPRYVVPVEALTPKVLHVCDIPSLLVGWLPWMCRRLMSKFSHRRVIVGLPAPSSTPAAEPKSRKRPSANPDAAKRKRCTEAGALPTKASGSGLSSGHRTKFVSLIDGMISECGSEVERLAKELEESRENSSQLEGK</sequence>
<comment type="caution">
    <text evidence="3">The sequence shown here is derived from an EMBL/GenBank/DDBJ whole genome shotgun (WGS) entry which is preliminary data.</text>
</comment>
<protein>
    <submittedName>
        <fullName evidence="3">Uncharacterized protein</fullName>
    </submittedName>
</protein>
<organism evidence="3">
    <name type="scientific">Brassica cretica</name>
    <name type="common">Mustard</name>
    <dbReference type="NCBI Taxonomy" id="69181"/>
    <lineage>
        <taxon>Eukaryota</taxon>
        <taxon>Viridiplantae</taxon>
        <taxon>Streptophyta</taxon>
        <taxon>Embryophyta</taxon>
        <taxon>Tracheophyta</taxon>
        <taxon>Spermatophyta</taxon>
        <taxon>Magnoliopsida</taxon>
        <taxon>eudicotyledons</taxon>
        <taxon>Gunneridae</taxon>
        <taxon>Pentapetalae</taxon>
        <taxon>rosids</taxon>
        <taxon>malvids</taxon>
        <taxon>Brassicales</taxon>
        <taxon>Brassicaceae</taxon>
        <taxon>Brassiceae</taxon>
        <taxon>Brassica</taxon>
    </lineage>
</organism>
<feature type="region of interest" description="Disordered" evidence="2">
    <location>
        <begin position="111"/>
        <end position="158"/>
    </location>
</feature>
<accession>A0A8S9KAT5</accession>
<name>A0A8S9KAT5_BRACR</name>
<evidence type="ECO:0000313" key="3">
    <source>
        <dbReference type="EMBL" id="KAF2590658.1"/>
    </source>
</evidence>
<keyword evidence="1" id="KW-0175">Coiled coil</keyword>
<evidence type="ECO:0000256" key="2">
    <source>
        <dbReference type="SAM" id="MobiDB-lite"/>
    </source>
</evidence>
<feature type="coiled-coil region" evidence="1">
    <location>
        <begin position="170"/>
        <end position="197"/>
    </location>
</feature>
<dbReference type="AlphaFoldDB" id="A0A8S9KAT5"/>
<dbReference type="EMBL" id="QGKY02000190">
    <property type="protein sequence ID" value="KAF2590658.1"/>
    <property type="molecule type" value="Genomic_DNA"/>
</dbReference>
<gene>
    <name evidence="3" type="ORF">F2Q70_00038616</name>
</gene>